<protein>
    <submittedName>
        <fullName evidence="2">Uncharacterized protein</fullName>
    </submittedName>
</protein>
<name>A0A2A9DT46_9MICO</name>
<evidence type="ECO:0000313" key="3">
    <source>
        <dbReference type="Proteomes" id="UP000221369"/>
    </source>
</evidence>
<reference evidence="2 3" key="1">
    <citation type="submission" date="2017-10" db="EMBL/GenBank/DDBJ databases">
        <title>Sequencing the genomes of 1000 actinobacteria strains.</title>
        <authorList>
            <person name="Klenk H.-P."/>
        </authorList>
    </citation>
    <scope>NUCLEOTIDE SEQUENCE [LARGE SCALE GENOMIC DNA]</scope>
    <source>
        <strain evidence="2 3">DSM 21798</strain>
    </source>
</reference>
<dbReference type="Proteomes" id="UP000221369">
    <property type="component" value="Unassembled WGS sequence"/>
</dbReference>
<dbReference type="EMBL" id="PDJE01000001">
    <property type="protein sequence ID" value="PFG29773.1"/>
    <property type="molecule type" value="Genomic_DNA"/>
</dbReference>
<comment type="caution">
    <text evidence="2">The sequence shown here is derived from an EMBL/GenBank/DDBJ whole genome shotgun (WGS) entry which is preliminary data.</text>
</comment>
<proteinExistence type="predicted"/>
<organism evidence="2 3">
    <name type="scientific">Paramicrobacterium agarici</name>
    <dbReference type="NCBI Taxonomy" id="630514"/>
    <lineage>
        <taxon>Bacteria</taxon>
        <taxon>Bacillati</taxon>
        <taxon>Actinomycetota</taxon>
        <taxon>Actinomycetes</taxon>
        <taxon>Micrococcales</taxon>
        <taxon>Microbacteriaceae</taxon>
        <taxon>Paramicrobacterium</taxon>
    </lineage>
</organism>
<dbReference type="AlphaFoldDB" id="A0A2A9DT46"/>
<sequence>MSYGVPDPRAEKGPNAKDEGDDMTNAEPDPNRNKPSQAEGTDGEADTVSPEDPAENKPSQAEGDVGDFGDEVTPPKE</sequence>
<evidence type="ECO:0000256" key="1">
    <source>
        <dbReference type="SAM" id="MobiDB-lite"/>
    </source>
</evidence>
<evidence type="ECO:0000313" key="2">
    <source>
        <dbReference type="EMBL" id="PFG29773.1"/>
    </source>
</evidence>
<feature type="region of interest" description="Disordered" evidence="1">
    <location>
        <begin position="1"/>
        <end position="77"/>
    </location>
</feature>
<feature type="compositionally biased region" description="Basic and acidic residues" evidence="1">
    <location>
        <begin position="8"/>
        <end position="18"/>
    </location>
</feature>
<keyword evidence="3" id="KW-1185">Reference proteome</keyword>
<gene>
    <name evidence="2" type="ORF">ATJ78_0688</name>
</gene>
<accession>A0A2A9DT46</accession>